<name>A0ABU5XM64_9MYCO</name>
<evidence type="ECO:0000313" key="2">
    <source>
        <dbReference type="Proteomes" id="UP001299596"/>
    </source>
</evidence>
<keyword evidence="2" id="KW-1185">Reference proteome</keyword>
<proteinExistence type="predicted"/>
<dbReference type="Proteomes" id="UP001299596">
    <property type="component" value="Unassembled WGS sequence"/>
</dbReference>
<reference evidence="1 2" key="1">
    <citation type="submission" date="2023-12" db="EMBL/GenBank/DDBJ databases">
        <title>Description of new species of Mycobacterium terrae complex isolated from sewage at the Sao Paulo Zoological Park Foundation in Brazil.</title>
        <authorList>
            <person name="Romagnoli C.L."/>
            <person name="Conceicao E.C."/>
            <person name="Machado E."/>
            <person name="Barreto L.B.P.F."/>
            <person name="Sharma A."/>
            <person name="Silva N.M."/>
            <person name="Marques L.E."/>
            <person name="Juliana M.A."/>
            <person name="Lourenco M.C.S."/>
            <person name="Digiampietri L.A."/>
            <person name="Suffys P.N."/>
            <person name="Viana-Niero C."/>
        </authorList>
    </citation>
    <scope>NUCLEOTIDE SEQUENCE [LARGE SCALE GENOMIC DNA]</scope>
    <source>
        <strain evidence="1 2">MYC098</strain>
    </source>
</reference>
<dbReference type="RefSeq" id="WP_329780361.1">
    <property type="nucleotide sequence ID" value="NZ_JAYJJR010000016.1"/>
</dbReference>
<comment type="caution">
    <text evidence="1">The sequence shown here is derived from an EMBL/GenBank/DDBJ whole genome shotgun (WGS) entry which is preliminary data.</text>
</comment>
<gene>
    <name evidence="1" type="ORF">K6T79_20160</name>
</gene>
<evidence type="ECO:0000313" key="1">
    <source>
        <dbReference type="EMBL" id="MEB3023362.1"/>
    </source>
</evidence>
<dbReference type="EMBL" id="JAYJJR010000016">
    <property type="protein sequence ID" value="MEB3023362.1"/>
    <property type="molecule type" value="Genomic_DNA"/>
</dbReference>
<protein>
    <submittedName>
        <fullName evidence="1">Uncharacterized protein</fullName>
    </submittedName>
</protein>
<sequence length="137" mass="15024">MATYTGFGRTNTFAVKDIPALQETVGAHFSVVPESNADGPGRVTLFDADDDTGDWEHYNWDDTESPIFAPDMIAEHLQDGQVAIFVHIGNEALRYLGGFSIAVHSDGRQIRMNLDDIYDRIGTEFGVSPESVTKASD</sequence>
<accession>A0ABU5XM64</accession>
<organism evidence="1 2">
    <name type="scientific">[Mycobacterium] crassicus</name>
    <dbReference type="NCBI Taxonomy" id="2872309"/>
    <lineage>
        <taxon>Bacteria</taxon>
        <taxon>Bacillati</taxon>
        <taxon>Actinomycetota</taxon>
        <taxon>Actinomycetes</taxon>
        <taxon>Mycobacteriales</taxon>
        <taxon>Mycobacteriaceae</taxon>
        <taxon>Mycolicibacter</taxon>
    </lineage>
</organism>